<gene>
    <name evidence="2" type="ORF">BE17_52525</name>
</gene>
<comment type="caution">
    <text evidence="2">The sequence shown here is derived from an EMBL/GenBank/DDBJ whole genome shotgun (WGS) entry which is preliminary data.</text>
</comment>
<evidence type="ECO:0000313" key="3">
    <source>
        <dbReference type="Proteomes" id="UP000075635"/>
    </source>
</evidence>
<dbReference type="InterPro" id="IPR034660">
    <property type="entry name" value="DinB/YfiT-like"/>
</dbReference>
<dbReference type="Pfam" id="PF12867">
    <property type="entry name" value="DinB_2"/>
    <property type="match status" value="1"/>
</dbReference>
<sequence>MSSEARGYLIRQLEIAWQLTSYHLEGLTTEECLWRPADAGLHVHQTPDGKWRADWPEHEGYDLGPPSIAWLTWHLGFWWSMVLDHSFGEGALTREDVTWPGSAEGLRAWIGELQQQWRATLEQATDDDLRSARRTRWPFQDRPFGDVIAWATVELTKNAAEIGYARFLHARRPRS</sequence>
<dbReference type="SUPFAM" id="SSF109854">
    <property type="entry name" value="DinB/YfiT-like putative metalloenzymes"/>
    <property type="match status" value="1"/>
</dbReference>
<protein>
    <recommendedName>
        <fullName evidence="1">DinB-like domain-containing protein</fullName>
    </recommendedName>
</protein>
<name>A0A150QZD6_SORCE</name>
<evidence type="ECO:0000259" key="1">
    <source>
        <dbReference type="Pfam" id="PF12867"/>
    </source>
</evidence>
<dbReference type="Proteomes" id="UP000075635">
    <property type="component" value="Unassembled WGS sequence"/>
</dbReference>
<accession>A0A150QZD6</accession>
<dbReference type="InterPro" id="IPR024775">
    <property type="entry name" value="DinB-like"/>
</dbReference>
<proteinExistence type="predicted"/>
<organism evidence="2 3">
    <name type="scientific">Sorangium cellulosum</name>
    <name type="common">Polyangium cellulosum</name>
    <dbReference type="NCBI Taxonomy" id="56"/>
    <lineage>
        <taxon>Bacteria</taxon>
        <taxon>Pseudomonadati</taxon>
        <taxon>Myxococcota</taxon>
        <taxon>Polyangia</taxon>
        <taxon>Polyangiales</taxon>
        <taxon>Polyangiaceae</taxon>
        <taxon>Sorangium</taxon>
    </lineage>
</organism>
<feature type="domain" description="DinB-like" evidence="1">
    <location>
        <begin position="12"/>
        <end position="162"/>
    </location>
</feature>
<dbReference type="Gene3D" id="1.20.120.450">
    <property type="entry name" value="dinb family like domain"/>
    <property type="match status" value="1"/>
</dbReference>
<dbReference type="AlphaFoldDB" id="A0A150QZD6"/>
<reference evidence="2 3" key="1">
    <citation type="submission" date="2014-02" db="EMBL/GenBank/DDBJ databases">
        <title>The small core and large imbalanced accessory genome model reveals a collaborative survival strategy of Sorangium cellulosum strains in nature.</title>
        <authorList>
            <person name="Han K."/>
            <person name="Peng R."/>
            <person name="Blom J."/>
            <person name="Li Y.-Z."/>
        </authorList>
    </citation>
    <scope>NUCLEOTIDE SEQUENCE [LARGE SCALE GENOMIC DNA]</scope>
    <source>
        <strain evidence="2 3">So0011-07</strain>
    </source>
</reference>
<dbReference type="EMBL" id="JEMB01003375">
    <property type="protein sequence ID" value="KYF73380.1"/>
    <property type="molecule type" value="Genomic_DNA"/>
</dbReference>
<evidence type="ECO:0000313" key="2">
    <source>
        <dbReference type="EMBL" id="KYF73380.1"/>
    </source>
</evidence>